<feature type="non-terminal residue" evidence="1">
    <location>
        <position position="57"/>
    </location>
</feature>
<sequence length="57" mass="6629">MTLEFDGKWISMCNIADAYFYAINSIHKLFKILLQNFAYDKSALWPSNIDDDFGDNC</sequence>
<dbReference type="AlphaFoldDB" id="A0A9W8HWV5"/>
<protein>
    <submittedName>
        <fullName evidence="1">Uncharacterized protein</fullName>
    </submittedName>
</protein>
<evidence type="ECO:0000313" key="1">
    <source>
        <dbReference type="EMBL" id="KAJ2803163.1"/>
    </source>
</evidence>
<dbReference type="Proteomes" id="UP001140094">
    <property type="component" value="Unassembled WGS sequence"/>
</dbReference>
<proteinExistence type="predicted"/>
<organism evidence="1 2">
    <name type="scientific">Coemansia guatemalensis</name>
    <dbReference type="NCBI Taxonomy" id="2761395"/>
    <lineage>
        <taxon>Eukaryota</taxon>
        <taxon>Fungi</taxon>
        <taxon>Fungi incertae sedis</taxon>
        <taxon>Zoopagomycota</taxon>
        <taxon>Kickxellomycotina</taxon>
        <taxon>Kickxellomycetes</taxon>
        <taxon>Kickxellales</taxon>
        <taxon>Kickxellaceae</taxon>
        <taxon>Coemansia</taxon>
    </lineage>
</organism>
<name>A0A9W8HWV5_9FUNG</name>
<accession>A0A9W8HWV5</accession>
<dbReference type="EMBL" id="JANBUO010000561">
    <property type="protein sequence ID" value="KAJ2803163.1"/>
    <property type="molecule type" value="Genomic_DNA"/>
</dbReference>
<reference evidence="1" key="1">
    <citation type="submission" date="2022-07" db="EMBL/GenBank/DDBJ databases">
        <title>Phylogenomic reconstructions and comparative analyses of Kickxellomycotina fungi.</title>
        <authorList>
            <person name="Reynolds N.K."/>
            <person name="Stajich J.E."/>
            <person name="Barry K."/>
            <person name="Grigoriev I.V."/>
            <person name="Crous P."/>
            <person name="Smith M.E."/>
        </authorList>
    </citation>
    <scope>NUCLEOTIDE SEQUENCE</scope>
    <source>
        <strain evidence="1">NRRL 1565</strain>
    </source>
</reference>
<comment type="caution">
    <text evidence="1">The sequence shown here is derived from an EMBL/GenBank/DDBJ whole genome shotgun (WGS) entry which is preliminary data.</text>
</comment>
<gene>
    <name evidence="1" type="ORF">H4R20_003002</name>
</gene>
<evidence type="ECO:0000313" key="2">
    <source>
        <dbReference type="Proteomes" id="UP001140094"/>
    </source>
</evidence>
<keyword evidence="2" id="KW-1185">Reference proteome</keyword>